<evidence type="ECO:0000259" key="2">
    <source>
        <dbReference type="PROSITE" id="PS50943"/>
    </source>
</evidence>
<dbReference type="InterPro" id="IPR010982">
    <property type="entry name" value="Lambda_DNA-bd_dom_sf"/>
</dbReference>
<dbReference type="SMART" id="SM00530">
    <property type="entry name" value="HTH_XRE"/>
    <property type="match status" value="1"/>
</dbReference>
<protein>
    <submittedName>
        <fullName evidence="3">DNA-binding transcriptional regulator, XRE-family HTH domain</fullName>
    </submittedName>
</protein>
<dbReference type="InterPro" id="IPR001387">
    <property type="entry name" value="Cro/C1-type_HTH"/>
</dbReference>
<dbReference type="RefSeq" id="WP_089751717.1">
    <property type="nucleotide sequence ID" value="NZ_FOOG01000012.1"/>
</dbReference>
<dbReference type="OrthoDB" id="72638at2"/>
<sequence length="136" mass="16077">MNFSDRLKRCRQIKKEENPNWTQDYIARKIGVARTTYTAYERGTKIPTLDTVNKIADLFDVSTDYLLGRSDISDNQVDKSNEFDSIKELNKLMDHYGIEDAAFFDLEKWKSMSPEQIRELESYFQYLVKKSKDLEK</sequence>
<dbReference type="Pfam" id="PF01381">
    <property type="entry name" value="HTH_3"/>
    <property type="match status" value="1"/>
</dbReference>
<dbReference type="GO" id="GO:0003677">
    <property type="term" value="F:DNA binding"/>
    <property type="evidence" value="ECO:0007669"/>
    <property type="project" value="UniProtKB-KW"/>
</dbReference>
<dbReference type="SUPFAM" id="SSF47413">
    <property type="entry name" value="lambda repressor-like DNA-binding domains"/>
    <property type="match status" value="1"/>
</dbReference>
<dbReference type="PROSITE" id="PS50943">
    <property type="entry name" value="HTH_CROC1"/>
    <property type="match status" value="1"/>
</dbReference>
<name>A0A1I2MD97_9BACI</name>
<gene>
    <name evidence="3" type="ORF">SAMN05216353_11254</name>
</gene>
<proteinExistence type="predicted"/>
<evidence type="ECO:0000313" key="4">
    <source>
        <dbReference type="Proteomes" id="UP000198897"/>
    </source>
</evidence>
<organism evidence="3 4">
    <name type="scientific">Halobacillus alkaliphilus</name>
    <dbReference type="NCBI Taxonomy" id="396056"/>
    <lineage>
        <taxon>Bacteria</taxon>
        <taxon>Bacillati</taxon>
        <taxon>Bacillota</taxon>
        <taxon>Bacilli</taxon>
        <taxon>Bacillales</taxon>
        <taxon>Bacillaceae</taxon>
        <taxon>Halobacillus</taxon>
    </lineage>
</organism>
<evidence type="ECO:0000313" key="3">
    <source>
        <dbReference type="EMBL" id="SFF88900.1"/>
    </source>
</evidence>
<dbReference type="EMBL" id="FOOG01000012">
    <property type="protein sequence ID" value="SFF88900.1"/>
    <property type="molecule type" value="Genomic_DNA"/>
</dbReference>
<evidence type="ECO:0000256" key="1">
    <source>
        <dbReference type="ARBA" id="ARBA00023125"/>
    </source>
</evidence>
<accession>A0A1I2MD97</accession>
<dbReference type="PANTHER" id="PTHR46558:SF14">
    <property type="entry name" value="HTH-TYPE TRANSCRIPTIONAL REGULATOR ANSR"/>
    <property type="match status" value="1"/>
</dbReference>
<feature type="domain" description="HTH cro/C1-type" evidence="2">
    <location>
        <begin position="7"/>
        <end position="66"/>
    </location>
</feature>
<dbReference type="Gene3D" id="1.10.260.40">
    <property type="entry name" value="lambda repressor-like DNA-binding domains"/>
    <property type="match status" value="1"/>
</dbReference>
<reference evidence="4" key="1">
    <citation type="submission" date="2016-10" db="EMBL/GenBank/DDBJ databases">
        <authorList>
            <person name="Varghese N."/>
            <person name="Submissions S."/>
        </authorList>
    </citation>
    <scope>NUCLEOTIDE SEQUENCE [LARGE SCALE GENOMIC DNA]</scope>
    <source>
        <strain evidence="4">FP5</strain>
    </source>
</reference>
<dbReference type="CDD" id="cd00093">
    <property type="entry name" value="HTH_XRE"/>
    <property type="match status" value="1"/>
</dbReference>
<dbReference type="AlphaFoldDB" id="A0A1I2MD97"/>
<dbReference type="PANTHER" id="PTHR46558">
    <property type="entry name" value="TRACRIPTIONAL REGULATORY PROTEIN-RELATED-RELATED"/>
    <property type="match status" value="1"/>
</dbReference>
<keyword evidence="1 3" id="KW-0238">DNA-binding</keyword>
<keyword evidence="4" id="KW-1185">Reference proteome</keyword>
<dbReference type="Proteomes" id="UP000198897">
    <property type="component" value="Unassembled WGS sequence"/>
</dbReference>